<dbReference type="PATRIC" id="fig|136160.3.peg.693"/>
<feature type="transmembrane region" description="Helical" evidence="1">
    <location>
        <begin position="57"/>
        <end position="78"/>
    </location>
</feature>
<dbReference type="RefSeq" id="WP_010899609.1">
    <property type="nucleotide sequence ID" value="NZ_JARMRQ010000064.1"/>
</dbReference>
<keyword evidence="1" id="KW-0812">Transmembrane</keyword>
<comment type="caution">
    <text evidence="2">The sequence shown here is derived from an EMBL/GenBank/DDBJ whole genome shotgun (WGS) entry which is preliminary data.</text>
</comment>
<feature type="transmembrane region" description="Helical" evidence="1">
    <location>
        <begin position="34"/>
        <end position="51"/>
    </location>
</feature>
<evidence type="ECO:0000256" key="1">
    <source>
        <dbReference type="SAM" id="Phobius"/>
    </source>
</evidence>
<feature type="transmembrane region" description="Helical" evidence="1">
    <location>
        <begin position="6"/>
        <end position="27"/>
    </location>
</feature>
<feature type="transmembrane region" description="Helical" evidence="1">
    <location>
        <begin position="200"/>
        <end position="218"/>
    </location>
</feature>
<reference evidence="2" key="1">
    <citation type="submission" date="2015-08" db="EMBL/GenBank/DDBJ databases">
        <title>Complete DNA Sequence of Pseudomonas syringae pv. actinidiae, the Causal Agent of Kiwifruit Canker Disease.</title>
        <authorList>
            <person name="Rikkerink E.H.A."/>
            <person name="Fineran P.C."/>
        </authorList>
    </citation>
    <scope>NUCLEOTIDE SEQUENCE</scope>
    <source>
        <strain evidence="2">DSM 13666</strain>
    </source>
</reference>
<accession>A0A4Y7WUC6</accession>
<dbReference type="EMBL" id="LILD01000001">
    <property type="protein sequence ID" value="KOO37827.1"/>
    <property type="molecule type" value="Genomic_DNA"/>
</dbReference>
<proteinExistence type="predicted"/>
<dbReference type="AlphaFoldDB" id="A0A0M0KGV9"/>
<gene>
    <name evidence="2" type="ORF">AMD02_02405</name>
</gene>
<feature type="transmembrane region" description="Helical" evidence="1">
    <location>
        <begin position="90"/>
        <end position="113"/>
    </location>
</feature>
<feature type="transmembrane region" description="Helical" evidence="1">
    <location>
        <begin position="125"/>
        <end position="145"/>
    </location>
</feature>
<sequence length="424" mass="49429">MYHILTFLISILEWSALLSFPVLLFGYTFRRYRLSIVAIGTLLSLLSIFVLRMVPHLHLPIVIFIQMTVLFILVRWLFRFNSLESLVVTSSGYGFYIFTQLIIVEAITAMSSYSYWDVLLSYTDVTLLIQSGTFLLVTTASYGIYRGSYQLNEFRGHIEGDLLSTKEKRVIFVSAFMMFLFICFASYVMTTSAVLNKHLFVLFIIVLLFLVLSTYYVLHSIFQAKRMMEAKKFYLDQEQQLSSIVETIQNEYSIHSNAILKLCEKESAPLIREYVEKKVAIKKLPSFSVKDESYHLFKSEDEVMYAFLINKKKLSRLLGVEFKVSATLEHVRPTSLWQIRYLSRILDEVFVALYRTGMSDLFVRLQINMTDSTLEYRISSNLELSEQDVTTLKIVDDLMYFQQNNAKVDSQIRPLECSIRFIRK</sequence>
<keyword evidence="1" id="KW-0472">Membrane</keyword>
<accession>A0A0M0KGV9</accession>
<keyword evidence="1" id="KW-1133">Transmembrane helix</keyword>
<evidence type="ECO:0000313" key="2">
    <source>
        <dbReference type="EMBL" id="KOO37827.1"/>
    </source>
</evidence>
<feature type="transmembrane region" description="Helical" evidence="1">
    <location>
        <begin position="170"/>
        <end position="188"/>
    </location>
</feature>
<protein>
    <submittedName>
        <fullName evidence="2">Uncharacterized protein</fullName>
    </submittedName>
</protein>
<name>A0A0M0KGV9_ALKHA</name>
<organism evidence="2">
    <name type="scientific">Halalkalibacterium halodurans</name>
    <name type="common">Bacillus halodurans</name>
    <dbReference type="NCBI Taxonomy" id="86665"/>
    <lineage>
        <taxon>Bacteria</taxon>
        <taxon>Bacillati</taxon>
        <taxon>Bacillota</taxon>
        <taxon>Bacilli</taxon>
        <taxon>Bacillales</taxon>
        <taxon>Bacillaceae</taxon>
        <taxon>Halalkalibacterium (ex Joshi et al. 2022)</taxon>
    </lineage>
</organism>